<keyword evidence="3" id="KW-0813">Transport</keyword>
<evidence type="ECO:0000256" key="2">
    <source>
        <dbReference type="ARBA" id="ARBA00009142"/>
    </source>
</evidence>
<dbReference type="PANTHER" id="PTHR30269:SF0">
    <property type="entry name" value="MEMBRANE TRANSPORTER PROTEIN YFCA-RELATED"/>
    <property type="match status" value="1"/>
</dbReference>
<sequence length="318" mass="30378">MNGIDALLTAGAGLLAGGVNAIAGGGTLIAFPALLAAGLPAVTANITSSVGLVTGYAGGALGYRRELAGQAARLRALGPAAILGGAAGAVILLVTPGGAFKVAVPFLVLLSCALLASQTKLAGVVARRRAARTTGSAAVAAPAVPTAGLGATPGGPAAPDGPAPGGSPAGAGTATAEVTATSQATTPAAAVPAGASAAQPVTWPTRVGVFLAGAYGSYFGAGLGVLLLGVLGILLVDDLQRTNALKTLLSFIVNAVGVVIFLASAQVAWAYAGILVVASAVGGVLGARVARRLPAKGLRAGVITLGLVVAVVLLIRDL</sequence>
<dbReference type="InterPro" id="IPR052017">
    <property type="entry name" value="TSUP"/>
</dbReference>
<feature type="transmembrane region" description="Helical" evidence="8">
    <location>
        <begin position="31"/>
        <end position="53"/>
    </location>
</feature>
<accession>A0A1V2I321</accession>
<keyword evidence="7 8" id="KW-0472">Membrane</keyword>
<evidence type="ECO:0000256" key="7">
    <source>
        <dbReference type="ARBA" id="ARBA00023136"/>
    </source>
</evidence>
<evidence type="ECO:0000256" key="4">
    <source>
        <dbReference type="ARBA" id="ARBA00022475"/>
    </source>
</evidence>
<name>A0A1V2I321_9ACTN</name>
<dbReference type="AlphaFoldDB" id="A0A1V2I321"/>
<feature type="transmembrane region" description="Helical" evidence="8">
    <location>
        <begin position="297"/>
        <end position="315"/>
    </location>
</feature>
<evidence type="ECO:0000313" key="11">
    <source>
        <dbReference type="Proteomes" id="UP000188929"/>
    </source>
</evidence>
<comment type="similarity">
    <text evidence="2 8">Belongs to the 4-toluene sulfonate uptake permease (TSUP) (TC 2.A.102) family.</text>
</comment>
<evidence type="ECO:0000256" key="1">
    <source>
        <dbReference type="ARBA" id="ARBA00004651"/>
    </source>
</evidence>
<protein>
    <recommendedName>
        <fullName evidence="8">Probable membrane transporter protein</fullName>
    </recommendedName>
</protein>
<dbReference type="OrthoDB" id="3782574at2"/>
<evidence type="ECO:0000313" key="10">
    <source>
        <dbReference type="EMBL" id="ONH24791.1"/>
    </source>
</evidence>
<evidence type="ECO:0000256" key="5">
    <source>
        <dbReference type="ARBA" id="ARBA00022692"/>
    </source>
</evidence>
<feature type="region of interest" description="Disordered" evidence="9">
    <location>
        <begin position="150"/>
        <end position="178"/>
    </location>
</feature>
<dbReference type="STRING" id="1834516.BL253_29220"/>
<gene>
    <name evidence="10" type="ORF">BL253_29220</name>
</gene>
<dbReference type="PANTHER" id="PTHR30269">
    <property type="entry name" value="TRANSMEMBRANE PROTEIN YFCA"/>
    <property type="match status" value="1"/>
</dbReference>
<comment type="caution">
    <text evidence="10">The sequence shown here is derived from an EMBL/GenBank/DDBJ whole genome shotgun (WGS) entry which is preliminary data.</text>
</comment>
<dbReference type="Proteomes" id="UP000188929">
    <property type="component" value="Unassembled WGS sequence"/>
</dbReference>
<dbReference type="RefSeq" id="WP_076820613.1">
    <property type="nucleotide sequence ID" value="NZ_MOMC01000067.1"/>
</dbReference>
<evidence type="ECO:0000256" key="3">
    <source>
        <dbReference type="ARBA" id="ARBA00022448"/>
    </source>
</evidence>
<keyword evidence="6 8" id="KW-1133">Transmembrane helix</keyword>
<dbReference type="EMBL" id="MOMC01000067">
    <property type="protein sequence ID" value="ONH24791.1"/>
    <property type="molecule type" value="Genomic_DNA"/>
</dbReference>
<evidence type="ECO:0000256" key="9">
    <source>
        <dbReference type="SAM" id="MobiDB-lite"/>
    </source>
</evidence>
<proteinExistence type="inferred from homology"/>
<feature type="transmembrane region" description="Helical" evidence="8">
    <location>
        <begin position="248"/>
        <end position="265"/>
    </location>
</feature>
<evidence type="ECO:0000256" key="6">
    <source>
        <dbReference type="ARBA" id="ARBA00022989"/>
    </source>
</evidence>
<reference evidence="11" key="1">
    <citation type="submission" date="2016-10" db="EMBL/GenBank/DDBJ databases">
        <title>Frankia sp. NRRL B-16386 Genome sequencing.</title>
        <authorList>
            <person name="Ghodhbane-Gtari F."/>
            <person name="Swanson E."/>
            <person name="Gueddou A."/>
            <person name="Hezbri K."/>
            <person name="Ktari K."/>
            <person name="Nouioui I."/>
            <person name="Morris K."/>
            <person name="Simpson S."/>
            <person name="Abebe-Akele F."/>
            <person name="Thomas K."/>
            <person name="Gtari M."/>
            <person name="Tisa L.S."/>
        </authorList>
    </citation>
    <scope>NUCLEOTIDE SEQUENCE [LARGE SCALE GENOMIC DNA]</scope>
    <source>
        <strain evidence="11">NRRL B-16386</strain>
    </source>
</reference>
<dbReference type="InterPro" id="IPR002781">
    <property type="entry name" value="TM_pro_TauE-like"/>
</dbReference>
<feature type="transmembrane region" description="Helical" evidence="8">
    <location>
        <begin position="99"/>
        <end position="116"/>
    </location>
</feature>
<dbReference type="GO" id="GO:0005886">
    <property type="term" value="C:plasma membrane"/>
    <property type="evidence" value="ECO:0007669"/>
    <property type="project" value="UniProtKB-SubCell"/>
</dbReference>
<keyword evidence="11" id="KW-1185">Reference proteome</keyword>
<comment type="subcellular location">
    <subcellularLocation>
        <location evidence="1 8">Cell membrane</location>
        <topology evidence="1 8">Multi-pass membrane protein</topology>
    </subcellularLocation>
</comment>
<evidence type="ECO:0000256" key="8">
    <source>
        <dbReference type="RuleBase" id="RU363041"/>
    </source>
</evidence>
<dbReference type="Pfam" id="PF01925">
    <property type="entry name" value="TauE"/>
    <property type="match status" value="1"/>
</dbReference>
<organism evidence="10 11">
    <name type="scientific">Pseudofrankia asymbiotica</name>
    <dbReference type="NCBI Taxonomy" id="1834516"/>
    <lineage>
        <taxon>Bacteria</taxon>
        <taxon>Bacillati</taxon>
        <taxon>Actinomycetota</taxon>
        <taxon>Actinomycetes</taxon>
        <taxon>Frankiales</taxon>
        <taxon>Frankiaceae</taxon>
        <taxon>Pseudofrankia</taxon>
    </lineage>
</organism>
<feature type="transmembrane region" description="Helical" evidence="8">
    <location>
        <begin position="215"/>
        <end position="236"/>
    </location>
</feature>
<feature type="transmembrane region" description="Helical" evidence="8">
    <location>
        <begin position="74"/>
        <end position="93"/>
    </location>
</feature>
<keyword evidence="5 8" id="KW-0812">Transmembrane</keyword>
<feature type="compositionally biased region" description="Low complexity" evidence="9">
    <location>
        <begin position="150"/>
        <end position="160"/>
    </location>
</feature>
<keyword evidence="4 8" id="KW-1003">Cell membrane</keyword>